<sequence length="46" mass="4859">MCTDIEPAYSGPVGYRTVATRNDKLAVHSEATVHPSGLNPSFLNAA</sequence>
<dbReference type="RefSeq" id="WP_208499201.1">
    <property type="nucleotide sequence ID" value="NZ_JAGFNP010000016.1"/>
</dbReference>
<dbReference type="EMBL" id="JAGFNP010000016">
    <property type="protein sequence ID" value="MBO3735559.1"/>
    <property type="molecule type" value="Genomic_DNA"/>
</dbReference>
<organism evidence="1 2">
    <name type="scientific">Glycomyces niveus</name>
    <dbReference type="NCBI Taxonomy" id="2820287"/>
    <lineage>
        <taxon>Bacteria</taxon>
        <taxon>Bacillati</taxon>
        <taxon>Actinomycetota</taxon>
        <taxon>Actinomycetes</taxon>
        <taxon>Glycomycetales</taxon>
        <taxon>Glycomycetaceae</taxon>
        <taxon>Glycomyces</taxon>
    </lineage>
</organism>
<keyword evidence="2" id="KW-1185">Reference proteome</keyword>
<reference evidence="1 2" key="1">
    <citation type="submission" date="2021-03" db="EMBL/GenBank/DDBJ databases">
        <title>Glycomyces sp. nov., a novel actinomycete isolated from soil.</title>
        <authorList>
            <person name="Yang X."/>
            <person name="Xu X."/>
        </authorList>
    </citation>
    <scope>NUCLEOTIDE SEQUENCE [LARGE SCALE GENOMIC DNA]</scope>
    <source>
        <strain evidence="1 2">NEAU-S30</strain>
    </source>
</reference>
<accession>A0ABS3U9U8</accession>
<dbReference type="Proteomes" id="UP000681341">
    <property type="component" value="Unassembled WGS sequence"/>
</dbReference>
<protein>
    <submittedName>
        <fullName evidence="1">Uncharacterized protein</fullName>
    </submittedName>
</protein>
<evidence type="ECO:0000313" key="2">
    <source>
        <dbReference type="Proteomes" id="UP000681341"/>
    </source>
</evidence>
<comment type="caution">
    <text evidence="1">The sequence shown here is derived from an EMBL/GenBank/DDBJ whole genome shotgun (WGS) entry which is preliminary data.</text>
</comment>
<gene>
    <name evidence="1" type="ORF">J5V16_22275</name>
</gene>
<name>A0ABS3U9U8_9ACTN</name>
<evidence type="ECO:0000313" key="1">
    <source>
        <dbReference type="EMBL" id="MBO3735559.1"/>
    </source>
</evidence>
<proteinExistence type="predicted"/>